<proteinExistence type="predicted"/>
<comment type="caution">
    <text evidence="2">The sequence shown here is derived from an EMBL/GenBank/DDBJ whole genome shotgun (WGS) entry which is preliminary data.</text>
</comment>
<name>A0AAE1QDX5_9EUCA</name>
<protein>
    <submittedName>
        <fullName evidence="2">Uncharacterized protein</fullName>
    </submittedName>
</protein>
<organism evidence="2 3">
    <name type="scientific">Petrolisthes manimaculis</name>
    <dbReference type="NCBI Taxonomy" id="1843537"/>
    <lineage>
        <taxon>Eukaryota</taxon>
        <taxon>Metazoa</taxon>
        <taxon>Ecdysozoa</taxon>
        <taxon>Arthropoda</taxon>
        <taxon>Crustacea</taxon>
        <taxon>Multicrustacea</taxon>
        <taxon>Malacostraca</taxon>
        <taxon>Eumalacostraca</taxon>
        <taxon>Eucarida</taxon>
        <taxon>Decapoda</taxon>
        <taxon>Pleocyemata</taxon>
        <taxon>Anomura</taxon>
        <taxon>Galatheoidea</taxon>
        <taxon>Porcellanidae</taxon>
        <taxon>Petrolisthes</taxon>
    </lineage>
</organism>
<dbReference type="Proteomes" id="UP001292094">
    <property type="component" value="Unassembled WGS sequence"/>
</dbReference>
<dbReference type="EMBL" id="JAWZYT010000317">
    <property type="protein sequence ID" value="KAK4324856.1"/>
    <property type="molecule type" value="Genomic_DNA"/>
</dbReference>
<gene>
    <name evidence="2" type="ORF">Pmani_004506</name>
</gene>
<evidence type="ECO:0000313" key="2">
    <source>
        <dbReference type="EMBL" id="KAK4324856.1"/>
    </source>
</evidence>
<evidence type="ECO:0000256" key="1">
    <source>
        <dbReference type="SAM" id="MobiDB-lite"/>
    </source>
</evidence>
<feature type="compositionally biased region" description="Basic and acidic residues" evidence="1">
    <location>
        <begin position="62"/>
        <end position="79"/>
    </location>
</feature>
<sequence>MDGPNNAVDVLDISSSHQRWCDEPLRQYLNNYRQCMKKDDHYQLKTEAKVNEEYYQQQQDATIKEEEKEEEQPHYDPDIIKTEEEYAIKIEDEHFQEADIEGE</sequence>
<feature type="region of interest" description="Disordered" evidence="1">
    <location>
        <begin position="53"/>
        <end position="79"/>
    </location>
</feature>
<keyword evidence="3" id="KW-1185">Reference proteome</keyword>
<accession>A0AAE1QDX5</accession>
<reference evidence="2" key="1">
    <citation type="submission" date="2023-11" db="EMBL/GenBank/DDBJ databases">
        <title>Genome assemblies of two species of porcelain crab, Petrolisthes cinctipes and Petrolisthes manimaculis (Anomura: Porcellanidae).</title>
        <authorList>
            <person name="Angst P."/>
        </authorList>
    </citation>
    <scope>NUCLEOTIDE SEQUENCE</scope>
    <source>
        <strain evidence="2">PB745_02</strain>
        <tissue evidence="2">Gill</tissue>
    </source>
</reference>
<evidence type="ECO:0000313" key="3">
    <source>
        <dbReference type="Proteomes" id="UP001292094"/>
    </source>
</evidence>
<dbReference type="AlphaFoldDB" id="A0AAE1QDX5"/>